<dbReference type="AlphaFoldDB" id="A0A2P8FGD8"/>
<evidence type="ECO:0000313" key="3">
    <source>
        <dbReference type="Proteomes" id="UP000241964"/>
    </source>
</evidence>
<dbReference type="EMBL" id="PYAS01000023">
    <property type="protein sequence ID" value="PSL20781.1"/>
    <property type="molecule type" value="Genomic_DNA"/>
</dbReference>
<accession>A0A2P8FGD8</accession>
<dbReference type="RefSeq" id="WP_106599334.1">
    <property type="nucleotide sequence ID" value="NZ_PYAS01000023.1"/>
</dbReference>
<dbReference type="OrthoDB" id="9763897at2"/>
<name>A0A2P8FGD8_9BACT</name>
<reference evidence="2 3" key="1">
    <citation type="submission" date="2018-03" db="EMBL/GenBank/DDBJ databases">
        <title>Genomic Encyclopedia of Archaeal and Bacterial Type Strains, Phase II (KMG-II): from individual species to whole genera.</title>
        <authorList>
            <person name="Goeker M."/>
        </authorList>
    </citation>
    <scope>NUCLEOTIDE SEQUENCE [LARGE SCALE GENOMIC DNA]</scope>
    <source>
        <strain evidence="2 3">DSM 29057</strain>
    </source>
</reference>
<proteinExistence type="predicted"/>
<keyword evidence="1" id="KW-1133">Transmembrane helix</keyword>
<feature type="transmembrane region" description="Helical" evidence="1">
    <location>
        <begin position="70"/>
        <end position="91"/>
    </location>
</feature>
<organism evidence="2 3">
    <name type="scientific">Dyadobacter jiangsuensis</name>
    <dbReference type="NCBI Taxonomy" id="1591085"/>
    <lineage>
        <taxon>Bacteria</taxon>
        <taxon>Pseudomonadati</taxon>
        <taxon>Bacteroidota</taxon>
        <taxon>Cytophagia</taxon>
        <taxon>Cytophagales</taxon>
        <taxon>Spirosomataceae</taxon>
        <taxon>Dyadobacter</taxon>
    </lineage>
</organism>
<evidence type="ECO:0000313" key="2">
    <source>
        <dbReference type="EMBL" id="PSL20781.1"/>
    </source>
</evidence>
<keyword evidence="3" id="KW-1185">Reference proteome</keyword>
<keyword evidence="1" id="KW-0472">Membrane</keyword>
<evidence type="ECO:0000256" key="1">
    <source>
        <dbReference type="SAM" id="Phobius"/>
    </source>
</evidence>
<sequence length="117" mass="14064">MFNSKALWWTFLGFWIAGSIYWHVCRIRQFCDMIFGSQSLLPEMSAQRGQLYLTLRPFGFPAYYVELTHFWQHTIMIGVALIIGFILGRAYEVKKTRDLRYKLNRIHRELAYYQTKQ</sequence>
<protein>
    <submittedName>
        <fullName evidence="2">Uncharacterized protein</fullName>
    </submittedName>
</protein>
<dbReference type="Proteomes" id="UP000241964">
    <property type="component" value="Unassembled WGS sequence"/>
</dbReference>
<keyword evidence="1" id="KW-0812">Transmembrane</keyword>
<gene>
    <name evidence="2" type="ORF">CLV60_12325</name>
</gene>
<comment type="caution">
    <text evidence="2">The sequence shown here is derived from an EMBL/GenBank/DDBJ whole genome shotgun (WGS) entry which is preliminary data.</text>
</comment>
<feature type="transmembrane region" description="Helical" evidence="1">
    <location>
        <begin position="6"/>
        <end position="24"/>
    </location>
</feature>